<gene>
    <name evidence="7" type="ordered locus">Bathy17g01250</name>
</gene>
<keyword evidence="5 6" id="KW-0472">Membrane</keyword>
<dbReference type="KEGG" id="bpg:Bathy17g01250"/>
<keyword evidence="3 6" id="KW-0812">Transmembrane</keyword>
<dbReference type="GeneID" id="19011006"/>
<keyword evidence="4 6" id="KW-1133">Transmembrane helix</keyword>
<evidence type="ECO:0000256" key="3">
    <source>
        <dbReference type="ARBA" id="ARBA00022692"/>
    </source>
</evidence>
<dbReference type="RefSeq" id="XP_007508432.1">
    <property type="nucleotide sequence ID" value="XM_007508370.1"/>
</dbReference>
<proteinExistence type="inferred from homology"/>
<evidence type="ECO:0000256" key="4">
    <source>
        <dbReference type="ARBA" id="ARBA00022989"/>
    </source>
</evidence>
<dbReference type="GO" id="GO:0016020">
    <property type="term" value="C:membrane"/>
    <property type="evidence" value="ECO:0007669"/>
    <property type="project" value="UniProtKB-SubCell"/>
</dbReference>
<feature type="transmembrane region" description="Helical" evidence="6">
    <location>
        <begin position="63"/>
        <end position="84"/>
    </location>
</feature>
<dbReference type="AlphaFoldDB" id="K8ER62"/>
<evidence type="ECO:0008006" key="9">
    <source>
        <dbReference type="Google" id="ProtNLM"/>
    </source>
</evidence>
<organism evidence="7 8">
    <name type="scientific">Bathycoccus prasinos</name>
    <dbReference type="NCBI Taxonomy" id="41875"/>
    <lineage>
        <taxon>Eukaryota</taxon>
        <taxon>Viridiplantae</taxon>
        <taxon>Chlorophyta</taxon>
        <taxon>Mamiellophyceae</taxon>
        <taxon>Mamiellales</taxon>
        <taxon>Bathycoccaceae</taxon>
        <taxon>Bathycoccus</taxon>
    </lineage>
</organism>
<evidence type="ECO:0000313" key="8">
    <source>
        <dbReference type="Proteomes" id="UP000198341"/>
    </source>
</evidence>
<evidence type="ECO:0000256" key="2">
    <source>
        <dbReference type="ARBA" id="ARBA00007743"/>
    </source>
</evidence>
<evidence type="ECO:0000256" key="5">
    <source>
        <dbReference type="ARBA" id="ARBA00023136"/>
    </source>
</evidence>
<dbReference type="Pfam" id="PF05915">
    <property type="entry name" value="TMEM_230_134"/>
    <property type="match status" value="1"/>
</dbReference>
<dbReference type="InterPro" id="IPR008590">
    <property type="entry name" value="TMEM_230/134"/>
</dbReference>
<reference evidence="7 8" key="1">
    <citation type="submission" date="2011-10" db="EMBL/GenBank/DDBJ databases">
        <authorList>
            <person name="Genoscope - CEA"/>
        </authorList>
    </citation>
    <scope>NUCLEOTIDE SEQUENCE [LARGE SCALE GENOMIC DNA]</scope>
    <source>
        <strain evidence="7 8">RCC 1105</strain>
    </source>
</reference>
<accession>K8ER62</accession>
<sequence>MHSLTTGPGVQRGVDSISLKQKLLGPCLLLVGTISLAVFTLLELNVIDLHEKDAERGTKAATFVVGVLSFLPGLYATTVLVQVGRGKDGWSYEMLRDT</sequence>
<evidence type="ECO:0000256" key="1">
    <source>
        <dbReference type="ARBA" id="ARBA00004141"/>
    </source>
</evidence>
<name>K8ER62_9CHLO</name>
<dbReference type="OrthoDB" id="5597044at2759"/>
<dbReference type="Proteomes" id="UP000198341">
    <property type="component" value="Chromosome 17"/>
</dbReference>
<evidence type="ECO:0000256" key="6">
    <source>
        <dbReference type="SAM" id="Phobius"/>
    </source>
</evidence>
<dbReference type="EMBL" id="FO082262">
    <property type="protein sequence ID" value="CCO20536.1"/>
    <property type="molecule type" value="Genomic_DNA"/>
</dbReference>
<protein>
    <recommendedName>
        <fullName evidence="9">Transmembrane protein 230</fullName>
    </recommendedName>
</protein>
<comment type="subcellular location">
    <subcellularLocation>
        <location evidence="1">Membrane</location>
        <topology evidence="1">Multi-pass membrane protein</topology>
    </subcellularLocation>
</comment>
<feature type="transmembrane region" description="Helical" evidence="6">
    <location>
        <begin position="23"/>
        <end position="42"/>
    </location>
</feature>
<evidence type="ECO:0000313" key="7">
    <source>
        <dbReference type="EMBL" id="CCO20536.1"/>
    </source>
</evidence>
<keyword evidence="8" id="KW-1185">Reference proteome</keyword>
<comment type="similarity">
    <text evidence="2">Belongs to the TMEM134/TMEM230 family.</text>
</comment>